<evidence type="ECO:0000256" key="1">
    <source>
        <dbReference type="ARBA" id="ARBA00008725"/>
    </source>
</evidence>
<proteinExistence type="inferred from homology"/>
<comment type="similarity">
    <text evidence="1">Belongs to the PstS family.</text>
</comment>
<accession>A0A6J6HEC8</accession>
<dbReference type="PROSITE" id="PS51257">
    <property type="entry name" value="PROKAR_LIPOPROTEIN"/>
    <property type="match status" value="1"/>
</dbReference>
<name>A0A6J6HEC8_9ZZZZ</name>
<evidence type="ECO:0000259" key="2">
    <source>
        <dbReference type="Pfam" id="PF12849"/>
    </source>
</evidence>
<dbReference type="EMBL" id="CAEZSN010000012">
    <property type="protein sequence ID" value="CAB4535264.1"/>
    <property type="molecule type" value="Genomic_DNA"/>
</dbReference>
<protein>
    <submittedName>
        <fullName evidence="4">Unannotated protein</fullName>
    </submittedName>
</protein>
<evidence type="ECO:0000313" key="3">
    <source>
        <dbReference type="EMBL" id="CAB4535264.1"/>
    </source>
</evidence>
<dbReference type="InterPro" id="IPR024370">
    <property type="entry name" value="PBP_domain"/>
</dbReference>
<dbReference type="SUPFAM" id="SSF53850">
    <property type="entry name" value="Periplasmic binding protein-like II"/>
    <property type="match status" value="1"/>
</dbReference>
<gene>
    <name evidence="3" type="ORF">UFOPK1433_00178</name>
    <name evidence="4" type="ORF">UFOPK1843_00819</name>
</gene>
<feature type="domain" description="PBP" evidence="2">
    <location>
        <begin position="49"/>
        <end position="174"/>
    </location>
</feature>
<sequence length="360" mass="37314">MMKNPRRLIAVLALAISGSTLLTACDPPMPPEMVAQLAELSYTCVEGNVNVAADPSNSAVVDTLAESLAGACIDPLPAMTITNSGDFASADIVISTGAAADCKPFASVPYGFDAGVVTYNVAGTDSLNLGYKTLAAVLNGEISNWNDPAIAKDNPDLTLPDAPILVRADAEKNSLGALVTALGYQGAKLDPSKFTEISLFDGSVPEPLVDGELAIIPNSVAVFNGLVTLGLNTGKKDAETGEKLFATASEVSLYAAGSQLVGKSKGSTLTMSVDSKIEPQPMFEGEAAGVPYQAIFPLTMSLCGEDTLLKRAAAAFMLRLDSQGALGYLNISQLPETVRYTAVGLVRKGLPTPKPPKESK</sequence>
<dbReference type="PANTHER" id="PTHR42996:SF1">
    <property type="entry name" value="PHOSPHATE-BINDING PROTEIN PSTS"/>
    <property type="match status" value="1"/>
</dbReference>
<reference evidence="4" key="1">
    <citation type="submission" date="2020-05" db="EMBL/GenBank/DDBJ databases">
        <authorList>
            <person name="Chiriac C."/>
            <person name="Salcher M."/>
            <person name="Ghai R."/>
            <person name="Kavagutti S V."/>
        </authorList>
    </citation>
    <scope>NUCLEOTIDE SEQUENCE</scope>
</reference>
<dbReference type="Pfam" id="PF12849">
    <property type="entry name" value="PBP_like_2"/>
    <property type="match status" value="1"/>
</dbReference>
<dbReference type="AlphaFoldDB" id="A0A6J6HEC8"/>
<evidence type="ECO:0000313" key="4">
    <source>
        <dbReference type="EMBL" id="CAB4610883.1"/>
    </source>
</evidence>
<dbReference type="EMBL" id="CAEZUR010000060">
    <property type="protein sequence ID" value="CAB4610883.1"/>
    <property type="molecule type" value="Genomic_DNA"/>
</dbReference>
<dbReference type="InterPro" id="IPR050962">
    <property type="entry name" value="Phosphate-bind_PstS"/>
</dbReference>
<organism evidence="4">
    <name type="scientific">freshwater metagenome</name>
    <dbReference type="NCBI Taxonomy" id="449393"/>
    <lineage>
        <taxon>unclassified sequences</taxon>
        <taxon>metagenomes</taxon>
        <taxon>ecological metagenomes</taxon>
    </lineage>
</organism>
<dbReference type="PANTHER" id="PTHR42996">
    <property type="entry name" value="PHOSPHATE-BINDING PROTEIN PSTS"/>
    <property type="match status" value="1"/>
</dbReference>
<dbReference type="Gene3D" id="3.40.190.10">
    <property type="entry name" value="Periplasmic binding protein-like II"/>
    <property type="match status" value="1"/>
</dbReference>